<gene>
    <name evidence="1" type="ORF">BOKJ2_LOCUS13547</name>
</gene>
<dbReference type="AlphaFoldDB" id="A0A811LR01"/>
<organism evidence="1 2">
    <name type="scientific">Bursaphelenchus okinawaensis</name>
    <dbReference type="NCBI Taxonomy" id="465554"/>
    <lineage>
        <taxon>Eukaryota</taxon>
        <taxon>Metazoa</taxon>
        <taxon>Ecdysozoa</taxon>
        <taxon>Nematoda</taxon>
        <taxon>Chromadorea</taxon>
        <taxon>Rhabditida</taxon>
        <taxon>Tylenchina</taxon>
        <taxon>Tylenchomorpha</taxon>
        <taxon>Aphelenchoidea</taxon>
        <taxon>Aphelenchoididae</taxon>
        <taxon>Bursaphelenchus</taxon>
    </lineage>
</organism>
<accession>A0A811LR01</accession>
<sequence>MLYLTFTTASTSFTIPEKNNFIRDSSTVSIQNPTNILPKKNKSVCLHQQMVGDVSIIAFFTNRRSISITQKINSD</sequence>
<reference evidence="1" key="1">
    <citation type="submission" date="2020-09" db="EMBL/GenBank/DDBJ databases">
        <authorList>
            <person name="Kikuchi T."/>
        </authorList>
    </citation>
    <scope>NUCLEOTIDE SEQUENCE</scope>
    <source>
        <strain evidence="1">SH1</strain>
    </source>
</reference>
<proteinExistence type="predicted"/>
<protein>
    <submittedName>
        <fullName evidence="1">Uncharacterized protein</fullName>
    </submittedName>
</protein>
<dbReference type="EMBL" id="CAJFCW020000006">
    <property type="protein sequence ID" value="CAG9126773.1"/>
    <property type="molecule type" value="Genomic_DNA"/>
</dbReference>
<evidence type="ECO:0000313" key="2">
    <source>
        <dbReference type="Proteomes" id="UP000614601"/>
    </source>
</evidence>
<dbReference type="Proteomes" id="UP000783686">
    <property type="component" value="Unassembled WGS sequence"/>
</dbReference>
<name>A0A811LR01_9BILA</name>
<comment type="caution">
    <text evidence="1">The sequence shown here is derived from an EMBL/GenBank/DDBJ whole genome shotgun (WGS) entry which is preliminary data.</text>
</comment>
<evidence type="ECO:0000313" key="1">
    <source>
        <dbReference type="EMBL" id="CAD5229488.1"/>
    </source>
</evidence>
<dbReference type="EMBL" id="CAJFDH010000006">
    <property type="protein sequence ID" value="CAD5229488.1"/>
    <property type="molecule type" value="Genomic_DNA"/>
</dbReference>
<keyword evidence="2" id="KW-1185">Reference proteome</keyword>
<dbReference type="Proteomes" id="UP000614601">
    <property type="component" value="Unassembled WGS sequence"/>
</dbReference>